<protein>
    <submittedName>
        <fullName evidence="1">Uncharacterized protein</fullName>
    </submittedName>
</protein>
<proteinExistence type="predicted"/>
<dbReference type="EMBL" id="AM884176">
    <property type="protein sequence ID" value="CAP03734.1"/>
    <property type="molecule type" value="Genomic_DNA"/>
</dbReference>
<dbReference type="HOGENOM" id="CLU_3116036_0_0_0"/>
<reference evidence="1" key="1">
    <citation type="journal article" date="2008" name="Genome Res.">
        <title>Chlamydia trachomatis: genome sequence analysis of lymphogranuloma venereum isolates.</title>
        <authorList>
            <person name="Thomson N.R."/>
            <person name="Holden M.T."/>
            <person name="Carder C."/>
            <person name="Lennard N."/>
            <person name="Lockey S.J."/>
            <person name="Marsh P."/>
            <person name="Skipp P."/>
            <person name="O'Connor C.D."/>
            <person name="Goodhead I."/>
            <person name="Norbertzcak H."/>
            <person name="Harris B."/>
            <person name="Ormond D."/>
            <person name="Rance R."/>
            <person name="Quail M.A."/>
            <person name="Parkhill J."/>
            <person name="Stephens R.S."/>
            <person name="Clarke I.N."/>
        </authorList>
    </citation>
    <scope>NUCLEOTIDE SEQUENCE [LARGE SCALE GENOMIC DNA]</scope>
    <source>
        <strain evidence="1">434/Bu</strain>
        <strain evidence="2">434/Bu / ATCC VR-902B</strain>
    </source>
</reference>
<accession>A0A0H3MGL4</accession>
<dbReference type="AlphaFoldDB" id="A0A0H3MGL4"/>
<evidence type="ECO:0000313" key="1">
    <source>
        <dbReference type="EMBL" id="CAP03734.1"/>
    </source>
</evidence>
<dbReference type="Proteomes" id="UP001154402">
    <property type="component" value="Chromosome"/>
</dbReference>
<sequence length="50" mass="5675">MQLYEKTQLFNAFVQRFFSLNSLLYREKEGLEIGESLLTSAVGGCQNTIS</sequence>
<evidence type="ECO:0000313" key="2">
    <source>
        <dbReference type="Proteomes" id="UP000000795"/>
    </source>
</evidence>
<name>A0A0H3MGL4_CHLT2</name>
<dbReference type="KEGG" id="ctb:CTL0295"/>
<dbReference type="PATRIC" id="fig|471472.4.peg.319"/>
<dbReference type="RefSeq" id="WP_009872337.1">
    <property type="nucleotide sequence ID" value="NC_010287.1"/>
</dbReference>
<organism evidence="1">
    <name type="scientific">Chlamydia trachomatis serovar L2 (strain ATCC VR-902B / DSM 19102 / 434/Bu)</name>
    <dbReference type="NCBI Taxonomy" id="471472"/>
    <lineage>
        <taxon>Bacteria</taxon>
        <taxon>Pseudomonadati</taxon>
        <taxon>Chlamydiota</taxon>
        <taxon>Chlamydiia</taxon>
        <taxon>Chlamydiales</taxon>
        <taxon>Chlamydiaceae</taxon>
        <taxon>Chlamydia/Chlamydophila group</taxon>
        <taxon>Chlamydia</taxon>
    </lineage>
</organism>
<gene>
    <name evidence="1" type="ordered locus">CTL0295</name>
</gene>